<dbReference type="Proteomes" id="UP000192468">
    <property type="component" value="Unassembled WGS sequence"/>
</dbReference>
<dbReference type="Pfam" id="PF10282">
    <property type="entry name" value="Lactonase"/>
    <property type="match status" value="1"/>
</dbReference>
<sequence length="353" mass="38768">MGDKKYTAYVGTYTSGESKGIYRFTLNENKGIIENIRLSAELSNPTYVAINKNNTNLYSVIKIGERGGIASFKIDSNYNLEPLNCKFTDGKSPCHVVLDESNEYVFTSNYHKAELICYNVSSDGSIKNSLATILHKGSGPNKLRQDSAHIHFSTFTPDKKYLCVVDLGLDKLFVYSLKGDKLEELTEKNINFKPGSGPRHLTFHPNGNFAYIITELSSEVITLKYNSASGSFEVLQYISALPKGFTLESGGGAIHISHDGNFLYVSNRSNDNSSITVFTVDSLSGKLALSSNNMLKGQGPRDFSISPSGKFLVAANQNTNNVELYSINSSTGALTYLDVSEYIPNPVCIKFLN</sequence>
<reference evidence="2 3" key="1">
    <citation type="submission" date="2017-04" db="EMBL/GenBank/DDBJ databases">
        <authorList>
            <person name="Afonso C.L."/>
            <person name="Miller P.J."/>
            <person name="Scott M.A."/>
            <person name="Spackman E."/>
            <person name="Goraichik I."/>
            <person name="Dimitrov K.M."/>
            <person name="Suarez D.L."/>
            <person name="Swayne D.E."/>
        </authorList>
    </citation>
    <scope>NUCLEOTIDE SEQUENCE [LARGE SCALE GENOMIC DNA]</scope>
    <source>
        <strain evidence="2 3">DSM 12555</strain>
    </source>
</reference>
<dbReference type="PANTHER" id="PTHR30344">
    <property type="entry name" value="6-PHOSPHOGLUCONOLACTONASE-RELATED"/>
    <property type="match status" value="1"/>
</dbReference>
<dbReference type="AlphaFoldDB" id="A0A1W1XVX7"/>
<proteinExistence type="inferred from homology"/>
<comment type="similarity">
    <text evidence="1">Belongs to the cycloisomerase 2 family.</text>
</comment>
<dbReference type="GO" id="GO:0017057">
    <property type="term" value="F:6-phosphogluconolactonase activity"/>
    <property type="evidence" value="ECO:0007669"/>
    <property type="project" value="TreeGrafter"/>
</dbReference>
<dbReference type="PANTHER" id="PTHR30344:SF1">
    <property type="entry name" value="6-PHOSPHOGLUCONOLACTONASE"/>
    <property type="match status" value="1"/>
</dbReference>
<organism evidence="2 3">
    <name type="scientific">Clostridium acidisoli DSM 12555</name>
    <dbReference type="NCBI Taxonomy" id="1121291"/>
    <lineage>
        <taxon>Bacteria</taxon>
        <taxon>Bacillati</taxon>
        <taxon>Bacillota</taxon>
        <taxon>Clostridia</taxon>
        <taxon>Eubacteriales</taxon>
        <taxon>Clostridiaceae</taxon>
        <taxon>Clostridium</taxon>
    </lineage>
</organism>
<dbReference type="FunFam" id="2.130.10.10:FF:000306">
    <property type="entry name" value="3-carboxymuconate cyclase"/>
    <property type="match status" value="1"/>
</dbReference>
<dbReference type="OrthoDB" id="9790815at2"/>
<dbReference type="GO" id="GO:0005829">
    <property type="term" value="C:cytosol"/>
    <property type="evidence" value="ECO:0007669"/>
    <property type="project" value="TreeGrafter"/>
</dbReference>
<dbReference type="Gene3D" id="2.130.10.10">
    <property type="entry name" value="YVTN repeat-like/Quinoprotein amine dehydrogenase"/>
    <property type="match status" value="1"/>
</dbReference>
<name>A0A1W1XVX7_9CLOT</name>
<dbReference type="InterPro" id="IPR015943">
    <property type="entry name" value="WD40/YVTN_repeat-like_dom_sf"/>
</dbReference>
<dbReference type="EMBL" id="FWXH01000019">
    <property type="protein sequence ID" value="SMC27678.1"/>
    <property type="molecule type" value="Genomic_DNA"/>
</dbReference>
<keyword evidence="3" id="KW-1185">Reference proteome</keyword>
<evidence type="ECO:0000313" key="2">
    <source>
        <dbReference type="EMBL" id="SMC27678.1"/>
    </source>
</evidence>
<dbReference type="SUPFAM" id="SSF51004">
    <property type="entry name" value="C-terminal (heme d1) domain of cytochrome cd1-nitrite reductase"/>
    <property type="match status" value="1"/>
</dbReference>
<dbReference type="STRING" id="1121291.SAMN02745134_03271"/>
<dbReference type="InterPro" id="IPR019405">
    <property type="entry name" value="Lactonase_7-beta_prop"/>
</dbReference>
<gene>
    <name evidence="2" type="ORF">SAMN02745134_03271</name>
</gene>
<protein>
    <submittedName>
        <fullName evidence="2">6-phosphogluconolactonase</fullName>
    </submittedName>
</protein>
<dbReference type="RefSeq" id="WP_084117300.1">
    <property type="nucleotide sequence ID" value="NZ_FWXH01000019.1"/>
</dbReference>
<dbReference type="InterPro" id="IPR011048">
    <property type="entry name" value="Haem_d1_sf"/>
</dbReference>
<evidence type="ECO:0000256" key="1">
    <source>
        <dbReference type="ARBA" id="ARBA00005564"/>
    </source>
</evidence>
<accession>A0A1W1XVX7</accession>
<evidence type="ECO:0000313" key="3">
    <source>
        <dbReference type="Proteomes" id="UP000192468"/>
    </source>
</evidence>
<dbReference type="InterPro" id="IPR050282">
    <property type="entry name" value="Cycloisomerase_2"/>
</dbReference>